<dbReference type="Pfam" id="PF13424">
    <property type="entry name" value="TPR_12"/>
    <property type="match status" value="1"/>
</dbReference>
<dbReference type="InterPro" id="IPR019734">
    <property type="entry name" value="TPR_rpt"/>
</dbReference>
<dbReference type="Proteomes" id="UP000323732">
    <property type="component" value="Unassembled WGS sequence"/>
</dbReference>
<dbReference type="AlphaFoldDB" id="A0A5D4SP03"/>
<feature type="domain" description="HTH cro/C1-type" evidence="2">
    <location>
        <begin position="7"/>
        <end position="60"/>
    </location>
</feature>
<keyword evidence="1" id="KW-0802">TPR repeat</keyword>
<dbReference type="CDD" id="cd00093">
    <property type="entry name" value="HTH_XRE"/>
    <property type="match status" value="1"/>
</dbReference>
<dbReference type="EMBL" id="VTES01000003">
    <property type="protein sequence ID" value="TYS63832.1"/>
    <property type="molecule type" value="Genomic_DNA"/>
</dbReference>
<sequence length="412" mass="47940">MRTGALIKYYRTKKGMTQRELAQGVCSISHLSKIENNSKEAHDGTIDLLLNKLGITLQQAEDKQEQFGSMIEDFITKLIYYQKEQAEAAFQTLSKAEELITFTPYINYYSLWKYRYLIFVGDINGAAAQREHLGKIKKNFSQHETYLYSYFNALSLIQTGQLEKADNILSTLIEDKVKESAIGAGDLFYHYGLVKSMKEESGAAVHYGKKALGHFSDQFNFKRILHTLMLLGINYTHAGIYHEAAECFRHLLRNIEALKIETALLPQIYHNMGYLYRRTNDLKKASLYYKKSLALHPVESSNYLISLYSYAETLHKLGDNDSRKHFEKLKLLAQKASSRKYELMSHYHLTSFADESKAVEFLQERLLPFLEKTDEHENELEEFYQVLARHLIHHGEYEKAIQYISKYREELQ</sequence>
<accession>A0A5D4SP03</accession>
<gene>
    <name evidence="3" type="ORF">FZD47_09980</name>
</gene>
<dbReference type="InterPro" id="IPR010982">
    <property type="entry name" value="Lambda_DNA-bd_dom_sf"/>
</dbReference>
<dbReference type="Gene3D" id="1.25.40.10">
    <property type="entry name" value="Tetratricopeptide repeat domain"/>
    <property type="match status" value="1"/>
</dbReference>
<feature type="repeat" description="TPR" evidence="1">
    <location>
        <begin position="266"/>
        <end position="299"/>
    </location>
</feature>
<evidence type="ECO:0000256" key="1">
    <source>
        <dbReference type="PROSITE-ProRule" id="PRU00339"/>
    </source>
</evidence>
<dbReference type="SMART" id="SM00530">
    <property type="entry name" value="HTH_XRE"/>
    <property type="match status" value="1"/>
</dbReference>
<dbReference type="PROSITE" id="PS50005">
    <property type="entry name" value="TPR"/>
    <property type="match status" value="1"/>
</dbReference>
<dbReference type="SMART" id="SM00028">
    <property type="entry name" value="TPR"/>
    <property type="match status" value="2"/>
</dbReference>
<dbReference type="Pfam" id="PF01381">
    <property type="entry name" value="HTH_3"/>
    <property type="match status" value="1"/>
</dbReference>
<dbReference type="PROSITE" id="PS50943">
    <property type="entry name" value="HTH_CROC1"/>
    <property type="match status" value="1"/>
</dbReference>
<dbReference type="InterPro" id="IPR011990">
    <property type="entry name" value="TPR-like_helical_dom_sf"/>
</dbReference>
<comment type="caution">
    <text evidence="3">The sequence shown here is derived from an EMBL/GenBank/DDBJ whole genome shotgun (WGS) entry which is preliminary data.</text>
</comment>
<organism evidence="3 4">
    <name type="scientific">Bacillus infantis</name>
    <dbReference type="NCBI Taxonomy" id="324767"/>
    <lineage>
        <taxon>Bacteria</taxon>
        <taxon>Bacillati</taxon>
        <taxon>Bacillota</taxon>
        <taxon>Bacilli</taxon>
        <taxon>Bacillales</taxon>
        <taxon>Bacillaceae</taxon>
        <taxon>Bacillus</taxon>
    </lineage>
</organism>
<proteinExistence type="predicted"/>
<dbReference type="SUPFAM" id="SSF47413">
    <property type="entry name" value="lambda repressor-like DNA-binding domains"/>
    <property type="match status" value="1"/>
</dbReference>
<evidence type="ECO:0000259" key="2">
    <source>
        <dbReference type="PROSITE" id="PS50943"/>
    </source>
</evidence>
<protein>
    <submittedName>
        <fullName evidence="3">Tetratricopeptide repeat protein</fullName>
    </submittedName>
</protein>
<dbReference type="SUPFAM" id="SSF48452">
    <property type="entry name" value="TPR-like"/>
    <property type="match status" value="1"/>
</dbReference>
<dbReference type="Gene3D" id="1.25.40.1000">
    <property type="match status" value="1"/>
</dbReference>
<dbReference type="InterPro" id="IPR001387">
    <property type="entry name" value="Cro/C1-type_HTH"/>
</dbReference>
<reference evidence="3 4" key="1">
    <citation type="submission" date="2019-08" db="EMBL/GenBank/DDBJ databases">
        <title>Bacillus genomes from the desert of Cuatro Cienegas, Coahuila.</title>
        <authorList>
            <person name="Olmedo-Alvarez G."/>
        </authorList>
    </citation>
    <scope>NUCLEOTIDE SEQUENCE [LARGE SCALE GENOMIC DNA]</scope>
    <source>
        <strain evidence="3 4">CH37_1T</strain>
    </source>
</reference>
<dbReference type="GO" id="GO:0003677">
    <property type="term" value="F:DNA binding"/>
    <property type="evidence" value="ECO:0007669"/>
    <property type="project" value="InterPro"/>
</dbReference>
<name>A0A5D4SP03_9BACI</name>
<evidence type="ECO:0000313" key="3">
    <source>
        <dbReference type="EMBL" id="TYS63832.1"/>
    </source>
</evidence>
<evidence type="ECO:0000313" key="4">
    <source>
        <dbReference type="Proteomes" id="UP000323732"/>
    </source>
</evidence>
<dbReference type="Gene3D" id="1.10.260.40">
    <property type="entry name" value="lambda repressor-like DNA-binding domains"/>
    <property type="match status" value="1"/>
</dbReference>
<dbReference type="RefSeq" id="WP_129613255.1">
    <property type="nucleotide sequence ID" value="NZ_SEHK01000007.1"/>
</dbReference>